<gene>
    <name evidence="1" type="ORF">CEXT_99701</name>
</gene>
<evidence type="ECO:0000313" key="2">
    <source>
        <dbReference type="Proteomes" id="UP001054945"/>
    </source>
</evidence>
<protein>
    <submittedName>
        <fullName evidence="1">Uncharacterized protein</fullName>
    </submittedName>
</protein>
<dbReference type="AlphaFoldDB" id="A0AAV4SUH8"/>
<keyword evidence="2" id="KW-1185">Reference proteome</keyword>
<accession>A0AAV4SUH8</accession>
<reference evidence="1 2" key="1">
    <citation type="submission" date="2021-06" db="EMBL/GenBank/DDBJ databases">
        <title>Caerostris extrusa draft genome.</title>
        <authorList>
            <person name="Kono N."/>
            <person name="Arakawa K."/>
        </authorList>
    </citation>
    <scope>NUCLEOTIDE SEQUENCE [LARGE SCALE GENOMIC DNA]</scope>
</reference>
<comment type="caution">
    <text evidence="1">The sequence shown here is derived from an EMBL/GenBank/DDBJ whole genome shotgun (WGS) entry which is preliminary data.</text>
</comment>
<dbReference type="EMBL" id="BPLR01010112">
    <property type="protein sequence ID" value="GIY36946.1"/>
    <property type="molecule type" value="Genomic_DNA"/>
</dbReference>
<name>A0AAV4SUH8_CAEEX</name>
<evidence type="ECO:0000313" key="1">
    <source>
        <dbReference type="EMBL" id="GIY36946.1"/>
    </source>
</evidence>
<dbReference type="Proteomes" id="UP001054945">
    <property type="component" value="Unassembled WGS sequence"/>
</dbReference>
<proteinExistence type="predicted"/>
<sequence length="79" mass="9415">MNSKKNPEQTNGLSHHLKVNSPSRKEAYIYWIGCQLWERCQQHAWWWNITPGKKKPIKTKNKRALFMMVKVISYDKLGN</sequence>
<organism evidence="1 2">
    <name type="scientific">Caerostris extrusa</name>
    <name type="common">Bark spider</name>
    <name type="synonym">Caerostris bankana</name>
    <dbReference type="NCBI Taxonomy" id="172846"/>
    <lineage>
        <taxon>Eukaryota</taxon>
        <taxon>Metazoa</taxon>
        <taxon>Ecdysozoa</taxon>
        <taxon>Arthropoda</taxon>
        <taxon>Chelicerata</taxon>
        <taxon>Arachnida</taxon>
        <taxon>Araneae</taxon>
        <taxon>Araneomorphae</taxon>
        <taxon>Entelegynae</taxon>
        <taxon>Araneoidea</taxon>
        <taxon>Araneidae</taxon>
        <taxon>Caerostris</taxon>
    </lineage>
</organism>